<dbReference type="RefSeq" id="WP_345685836.1">
    <property type="nucleotide sequence ID" value="NZ_BAABRO010000012.1"/>
</dbReference>
<dbReference type="Proteomes" id="UP001416858">
    <property type="component" value="Unassembled WGS sequence"/>
</dbReference>
<protein>
    <recommendedName>
        <fullName evidence="1">EF-hand domain-containing protein</fullName>
    </recommendedName>
</protein>
<proteinExistence type="predicted"/>
<dbReference type="PROSITE" id="PS00018">
    <property type="entry name" value="EF_HAND_1"/>
    <property type="match status" value="1"/>
</dbReference>
<dbReference type="EMBL" id="BAABRO010000012">
    <property type="protein sequence ID" value="GAA5509073.1"/>
    <property type="molecule type" value="Genomic_DNA"/>
</dbReference>
<keyword evidence="3" id="KW-1185">Reference proteome</keyword>
<gene>
    <name evidence="2" type="ORF">Rcae01_04542</name>
</gene>
<organism evidence="2 3">
    <name type="scientific">Novipirellula caenicola</name>
    <dbReference type="NCBI Taxonomy" id="1536901"/>
    <lineage>
        <taxon>Bacteria</taxon>
        <taxon>Pseudomonadati</taxon>
        <taxon>Planctomycetota</taxon>
        <taxon>Planctomycetia</taxon>
        <taxon>Pirellulales</taxon>
        <taxon>Pirellulaceae</taxon>
        <taxon>Novipirellula</taxon>
    </lineage>
</organism>
<comment type="caution">
    <text evidence="2">The sequence shown here is derived from an EMBL/GenBank/DDBJ whole genome shotgun (WGS) entry which is preliminary data.</text>
</comment>
<dbReference type="InterPro" id="IPR002048">
    <property type="entry name" value="EF_hand_dom"/>
</dbReference>
<accession>A0ABP9VXY7</accession>
<reference evidence="2 3" key="1">
    <citation type="submission" date="2024-02" db="EMBL/GenBank/DDBJ databases">
        <title>Rhodopirellula caenicola NBRC 110016.</title>
        <authorList>
            <person name="Ichikawa N."/>
            <person name="Katano-Makiyama Y."/>
            <person name="Hidaka K."/>
        </authorList>
    </citation>
    <scope>NUCLEOTIDE SEQUENCE [LARGE SCALE GENOMIC DNA]</scope>
    <source>
        <strain evidence="2 3">NBRC 110016</strain>
    </source>
</reference>
<feature type="domain" description="EF-hand" evidence="1">
    <location>
        <begin position="1"/>
        <end position="28"/>
    </location>
</feature>
<dbReference type="PROSITE" id="PS50222">
    <property type="entry name" value="EF_HAND_2"/>
    <property type="match status" value="1"/>
</dbReference>
<evidence type="ECO:0000313" key="3">
    <source>
        <dbReference type="Proteomes" id="UP001416858"/>
    </source>
</evidence>
<dbReference type="InterPro" id="IPR018247">
    <property type="entry name" value="EF_Hand_1_Ca_BS"/>
</dbReference>
<name>A0ABP9VXY7_9BACT</name>
<evidence type="ECO:0000259" key="1">
    <source>
        <dbReference type="PROSITE" id="PS50222"/>
    </source>
</evidence>
<sequence>MIARIDTNGDRKLDEQEIDSMAKSFTERRKDSAASSRDPIVYGVAALVGRIIVRTGTRLYAIAD</sequence>
<evidence type="ECO:0000313" key="2">
    <source>
        <dbReference type="EMBL" id="GAA5509073.1"/>
    </source>
</evidence>